<keyword evidence="1" id="KW-0812">Transmembrane</keyword>
<keyword evidence="3" id="KW-1185">Reference proteome</keyword>
<evidence type="ECO:0000256" key="1">
    <source>
        <dbReference type="SAM" id="Phobius"/>
    </source>
</evidence>
<dbReference type="HOGENOM" id="CLU_3159317_0_0_6"/>
<evidence type="ECO:0000313" key="3">
    <source>
        <dbReference type="Proteomes" id="UP000011617"/>
    </source>
</evidence>
<dbReference type="EMBL" id="AOBV01000007">
    <property type="protein sequence ID" value="ELV08019.1"/>
    <property type="molecule type" value="Genomic_DNA"/>
</dbReference>
<organism evidence="2 3">
    <name type="scientific">Wohlfahrtiimonas chitiniclastica SH04</name>
    <dbReference type="NCBI Taxonomy" id="1261130"/>
    <lineage>
        <taxon>Bacteria</taxon>
        <taxon>Pseudomonadati</taxon>
        <taxon>Pseudomonadota</taxon>
        <taxon>Gammaproteobacteria</taxon>
        <taxon>Cardiobacteriales</taxon>
        <taxon>Ignatzschineriaceae</taxon>
        <taxon>Wohlfahrtiimonas</taxon>
    </lineage>
</organism>
<evidence type="ECO:0000313" key="2">
    <source>
        <dbReference type="EMBL" id="ELV08019.1"/>
    </source>
</evidence>
<keyword evidence="1" id="KW-0472">Membrane</keyword>
<protein>
    <submittedName>
        <fullName evidence="2">Uncharacterized protein</fullName>
    </submittedName>
</protein>
<dbReference type="RefSeq" id="WP_008315815.1">
    <property type="nucleotide sequence ID" value="NZ_KB372780.1"/>
</dbReference>
<accession>L8XYY3</accession>
<keyword evidence="1" id="KW-1133">Transmembrane helix</keyword>
<sequence length="48" mass="5233">MASPYVALFYWIAPSTTAGIVGTFALASGLLLMIMVLLGIIMHHRNNR</sequence>
<dbReference type="AlphaFoldDB" id="L8XYY3"/>
<proteinExistence type="predicted"/>
<dbReference type="PATRIC" id="fig|1261130.3.peg.1170"/>
<name>L8XYY3_9GAMM</name>
<reference evidence="2 3" key="1">
    <citation type="journal article" date="2013" name="Genome Announc.">
        <title>Complete Genome Sequence of Wohlfahrtiimonas chitiniclastica Strain SH04, Isolated from Chrysomya megacephala Collected from Pudong International Airport in China.</title>
        <authorList>
            <person name="Cao X.M."/>
            <person name="Chen T."/>
            <person name="Xu L.Z."/>
            <person name="Yao L.S."/>
            <person name="Qi J."/>
            <person name="Zhang X.L."/>
            <person name="Yan Q.L."/>
            <person name="Deng Y.H."/>
            <person name="Guo T.Y."/>
            <person name="Wang J."/>
            <person name="Hu K.X."/>
            <person name="Xu B.L."/>
        </authorList>
    </citation>
    <scope>NUCLEOTIDE SEQUENCE [LARGE SCALE GENOMIC DNA]</scope>
    <source>
        <strain evidence="2 3">SH04</strain>
    </source>
</reference>
<comment type="caution">
    <text evidence="2">The sequence shown here is derived from an EMBL/GenBank/DDBJ whole genome shotgun (WGS) entry which is preliminary data.</text>
</comment>
<dbReference type="Proteomes" id="UP000011617">
    <property type="component" value="Unassembled WGS sequence"/>
</dbReference>
<gene>
    <name evidence="2" type="ORF">F387_00748</name>
</gene>
<feature type="transmembrane region" description="Helical" evidence="1">
    <location>
        <begin position="20"/>
        <end position="42"/>
    </location>
</feature>